<evidence type="ECO:0000256" key="4">
    <source>
        <dbReference type="ARBA" id="ARBA00022490"/>
    </source>
</evidence>
<dbReference type="Pfam" id="PF04381">
    <property type="entry name" value="RdgC"/>
    <property type="match status" value="1"/>
</dbReference>
<comment type="caution">
    <text evidence="6">The sequence shown here is derived from an EMBL/GenBank/DDBJ whole genome shotgun (WGS) entry which is preliminary data.</text>
</comment>
<name>A0A2U2N192_9GAMM</name>
<keyword evidence="4" id="KW-0963">Cytoplasm</keyword>
<organism evidence="6 7">
    <name type="scientific">Sediminicurvatus halobius</name>
    <dbReference type="NCBI Taxonomy" id="2182432"/>
    <lineage>
        <taxon>Bacteria</taxon>
        <taxon>Pseudomonadati</taxon>
        <taxon>Pseudomonadota</taxon>
        <taxon>Gammaproteobacteria</taxon>
        <taxon>Chromatiales</taxon>
        <taxon>Ectothiorhodospiraceae</taxon>
        <taxon>Sediminicurvatus</taxon>
    </lineage>
</organism>
<dbReference type="GO" id="GO:0000018">
    <property type="term" value="P:regulation of DNA recombination"/>
    <property type="evidence" value="ECO:0007669"/>
    <property type="project" value="TreeGrafter"/>
</dbReference>
<dbReference type="EMBL" id="QFFI01000015">
    <property type="protein sequence ID" value="PWG62832.1"/>
    <property type="molecule type" value="Genomic_DNA"/>
</dbReference>
<dbReference type="OrthoDB" id="5290530at2"/>
<evidence type="ECO:0000256" key="2">
    <source>
        <dbReference type="ARBA" id="ARBA00008657"/>
    </source>
</evidence>
<protein>
    <recommendedName>
        <fullName evidence="3">Recombination-associated protein RdgC</fullName>
    </recommendedName>
</protein>
<dbReference type="PANTHER" id="PTHR38103">
    <property type="entry name" value="RECOMBINATION-ASSOCIATED PROTEIN RDGC"/>
    <property type="match status" value="1"/>
</dbReference>
<comment type="subcellular location">
    <subcellularLocation>
        <location evidence="1">Cytoplasm</location>
        <location evidence="1">Nucleoid</location>
    </subcellularLocation>
</comment>
<evidence type="ECO:0000313" key="6">
    <source>
        <dbReference type="EMBL" id="PWG62832.1"/>
    </source>
</evidence>
<dbReference type="GO" id="GO:0003690">
    <property type="term" value="F:double-stranded DNA binding"/>
    <property type="evidence" value="ECO:0007669"/>
    <property type="project" value="TreeGrafter"/>
</dbReference>
<keyword evidence="7" id="KW-1185">Reference proteome</keyword>
<evidence type="ECO:0000313" key="7">
    <source>
        <dbReference type="Proteomes" id="UP000245474"/>
    </source>
</evidence>
<evidence type="ECO:0000256" key="5">
    <source>
        <dbReference type="ARBA" id="ARBA00023172"/>
    </source>
</evidence>
<dbReference type="InterPro" id="IPR007476">
    <property type="entry name" value="RdgC"/>
</dbReference>
<dbReference type="PANTHER" id="PTHR38103:SF1">
    <property type="entry name" value="RECOMBINATION-ASSOCIATED PROTEIN RDGC"/>
    <property type="match status" value="1"/>
</dbReference>
<gene>
    <name evidence="6" type="ORF">DEM34_10725</name>
</gene>
<comment type="similarity">
    <text evidence="2">Belongs to the RdgC family.</text>
</comment>
<dbReference type="RefSeq" id="WP_109678811.1">
    <property type="nucleotide sequence ID" value="NZ_CP086615.1"/>
</dbReference>
<proteinExistence type="inferred from homology"/>
<dbReference type="NCBIfam" id="NF001464">
    <property type="entry name" value="PRK00321.1-5"/>
    <property type="match status" value="1"/>
</dbReference>
<dbReference type="AlphaFoldDB" id="A0A2U2N192"/>
<accession>A0A2U2N192</accession>
<dbReference type="GO" id="GO:0043590">
    <property type="term" value="C:bacterial nucleoid"/>
    <property type="evidence" value="ECO:0007669"/>
    <property type="project" value="TreeGrafter"/>
</dbReference>
<evidence type="ECO:0000256" key="3">
    <source>
        <dbReference type="ARBA" id="ARBA00022296"/>
    </source>
</evidence>
<sequence length="298" mass="34314">MWFRNLCIYELAETWTLHTDHLNTRLRAFEFQPVGGTERSSRGWVSPLGRGDRPLVHVANGRIMVCLQEEARILPPAVVRDELEEPVADREEIQERRLGKRERARMREELYLELLPRAFTRTTRTHAYIDPEERILVVDAASWREGEGLTEDLRAALGTLPIRPLQTEASPQQAMTAWIARDQWPAGVEPGETAVFEDPRAAGSEVRVKRHDLRTAEIRGLIEPGHRVRRLALTWDQRIDCVLDADLSVKQLRFLDVVQDDADDREPESAAERFDADFSIMTLELARFVEAMRGWFTP</sequence>
<evidence type="ECO:0000256" key="1">
    <source>
        <dbReference type="ARBA" id="ARBA00004453"/>
    </source>
</evidence>
<dbReference type="Proteomes" id="UP000245474">
    <property type="component" value="Unassembled WGS sequence"/>
</dbReference>
<dbReference type="GO" id="GO:0006310">
    <property type="term" value="P:DNA recombination"/>
    <property type="evidence" value="ECO:0007669"/>
    <property type="project" value="UniProtKB-KW"/>
</dbReference>
<reference evidence="6 7" key="1">
    <citation type="submission" date="2018-05" db="EMBL/GenBank/DDBJ databases">
        <title>Spiribacter halobius sp. nov., a moderately halophilic bacterium isolated from marine solar saltern.</title>
        <authorList>
            <person name="Zheng W.-S."/>
            <person name="Lu D.-C."/>
            <person name="Du Z.-J."/>
        </authorList>
    </citation>
    <scope>NUCLEOTIDE SEQUENCE [LARGE SCALE GENOMIC DNA]</scope>
    <source>
        <strain evidence="6 7">E85</strain>
    </source>
</reference>
<keyword evidence="5" id="KW-0233">DNA recombination</keyword>